<feature type="domain" description="Exopolyphosphatase C-terminal" evidence="2">
    <location>
        <begin position="372"/>
        <end position="461"/>
    </location>
</feature>
<dbReference type="InterPro" id="IPR043129">
    <property type="entry name" value="ATPase_NBD"/>
</dbReference>
<feature type="domain" description="Ppx/GppA phosphatase N-terminal" evidence="1">
    <location>
        <begin position="49"/>
        <end position="326"/>
    </location>
</feature>
<protein>
    <submittedName>
        <fullName evidence="3">Exopolyphosphatase/guanosine-5'-triphosphate, 3'-diphosphate pyrophosphatase</fullName>
    </submittedName>
</protein>
<dbReference type="PANTHER" id="PTHR30005">
    <property type="entry name" value="EXOPOLYPHOSPHATASE"/>
    <property type="match status" value="1"/>
</dbReference>
<gene>
    <name evidence="3" type="ORF">ATI53_102018</name>
</gene>
<dbReference type="InterPro" id="IPR003695">
    <property type="entry name" value="Ppx_GppA_N"/>
</dbReference>
<dbReference type="SUPFAM" id="SSF109604">
    <property type="entry name" value="HD-domain/PDEase-like"/>
    <property type="match status" value="1"/>
</dbReference>
<evidence type="ECO:0000313" key="3">
    <source>
        <dbReference type="EMBL" id="RAK16482.1"/>
    </source>
</evidence>
<dbReference type="GO" id="GO:0016462">
    <property type="term" value="F:pyrophosphatase activity"/>
    <property type="evidence" value="ECO:0007669"/>
    <property type="project" value="TreeGrafter"/>
</dbReference>
<dbReference type="EMBL" id="QLMG01000020">
    <property type="protein sequence ID" value="RAK16482.1"/>
    <property type="molecule type" value="Genomic_DNA"/>
</dbReference>
<dbReference type="Gene3D" id="3.30.420.150">
    <property type="entry name" value="Exopolyphosphatase. Domain 2"/>
    <property type="match status" value="1"/>
</dbReference>
<evidence type="ECO:0000259" key="1">
    <source>
        <dbReference type="Pfam" id="PF02541"/>
    </source>
</evidence>
<dbReference type="PANTHER" id="PTHR30005:SF0">
    <property type="entry name" value="RETROGRADE REGULATION PROTEIN 2"/>
    <property type="match status" value="1"/>
</dbReference>
<reference evidence="3 4" key="1">
    <citation type="submission" date="2018-06" db="EMBL/GenBank/DDBJ databases">
        <title>Genomic Encyclopedia of Archaeal and Bacterial Type Strains, Phase II (KMG-II): from individual species to whole genera.</title>
        <authorList>
            <person name="Goeker M."/>
        </authorList>
    </citation>
    <scope>NUCLEOTIDE SEQUENCE [LARGE SCALE GENOMIC DNA]</scope>
    <source>
        <strain evidence="3 4">DSM 22011</strain>
    </source>
</reference>
<proteinExistence type="predicted"/>
<dbReference type="InterPro" id="IPR050273">
    <property type="entry name" value="GppA/Ppx_hydrolase"/>
</dbReference>
<dbReference type="Gene3D" id="1.10.3210.10">
    <property type="entry name" value="Hypothetical protein af1432"/>
    <property type="match status" value="1"/>
</dbReference>
<accession>A0A327Y8I7</accession>
<keyword evidence="4" id="KW-1185">Reference proteome</keyword>
<dbReference type="RefSeq" id="WP_111550470.1">
    <property type="nucleotide sequence ID" value="NZ_LIGK01000014.1"/>
</dbReference>
<organism evidence="3 4">
    <name type="scientific">Salipiger aestuarii</name>
    <dbReference type="NCBI Taxonomy" id="568098"/>
    <lineage>
        <taxon>Bacteria</taxon>
        <taxon>Pseudomonadati</taxon>
        <taxon>Pseudomonadota</taxon>
        <taxon>Alphaproteobacteria</taxon>
        <taxon>Rhodobacterales</taxon>
        <taxon>Roseobacteraceae</taxon>
        <taxon>Salipiger</taxon>
    </lineage>
</organism>
<dbReference type="Pfam" id="PF02541">
    <property type="entry name" value="Ppx-GppA"/>
    <property type="match status" value="1"/>
</dbReference>
<dbReference type="AlphaFoldDB" id="A0A327Y8I7"/>
<dbReference type="CDD" id="cd24052">
    <property type="entry name" value="ASKHA_NBD_HpPPX-GppA-like"/>
    <property type="match status" value="1"/>
</dbReference>
<evidence type="ECO:0000259" key="2">
    <source>
        <dbReference type="Pfam" id="PF21697"/>
    </source>
</evidence>
<evidence type="ECO:0000313" key="4">
    <source>
        <dbReference type="Proteomes" id="UP000249165"/>
    </source>
</evidence>
<dbReference type="Gene3D" id="3.30.420.40">
    <property type="match status" value="1"/>
</dbReference>
<sequence length="521" mass="57169">MDGHPDSGQSDTTIEWGPFGRPIFDDPQARRLARVGVVDIGSNSVRLVVFDGAARSPAYFYNEKVMCGLGAGMAETGTLNAAGKDRALSALRRFQALAAGMNLPPLTAVATAAMREASDGSAFRAKIEQETGLKIWVIDGEEEARLSAQGVLLGWPGATGVVCDIGGSSMELAELSGGQVGRRHTSPLGPLRFKDIDGGRKAREKHIQKHVAALAEKMQWTGGRIFLVGGSWRAIARLDMERRDYPLHVLHEYRMNSDAVLETLKFIEKSDLEALRGACSISSARMSLVPYAAEVLAELITAFKPSEIAISSYGIREGLLYEQMPQKLRDRDPLIEACRFSEAKDARRPGFGKTLYNFVLPLFQDADIATLRLIKAACLLHDVSWRAHPDYRAQTCFHNVTQADLSGLDHPERVFLGLSLLHRYKNKRDGMPFEDLFSLIGKSSQREAETLGKAMRFGAMLWMPDDSKGEAASLAWDNGVLTLRLTPQSEPLFGEVAEARFNALARMLDADDVQITSSEAD</sequence>
<dbReference type="OrthoDB" id="3698573at2"/>
<comment type="caution">
    <text evidence="3">The sequence shown here is derived from an EMBL/GenBank/DDBJ whole genome shotgun (WGS) entry which is preliminary data.</text>
</comment>
<dbReference type="InterPro" id="IPR048951">
    <property type="entry name" value="Ppx_C"/>
</dbReference>
<name>A0A327Y8I7_9RHOB</name>
<dbReference type="SUPFAM" id="SSF53067">
    <property type="entry name" value="Actin-like ATPase domain"/>
    <property type="match status" value="2"/>
</dbReference>
<dbReference type="Pfam" id="PF21697">
    <property type="entry name" value="Ppx_C"/>
    <property type="match status" value="1"/>
</dbReference>
<dbReference type="Proteomes" id="UP000249165">
    <property type="component" value="Unassembled WGS sequence"/>
</dbReference>